<feature type="compositionally biased region" description="Polar residues" evidence="1">
    <location>
        <begin position="9"/>
        <end position="22"/>
    </location>
</feature>
<feature type="region of interest" description="Disordered" evidence="1">
    <location>
        <begin position="1"/>
        <end position="22"/>
    </location>
</feature>
<dbReference type="EMBL" id="JACEIP010000007">
    <property type="protein sequence ID" value="MBA4542587.1"/>
    <property type="molecule type" value="Genomic_DNA"/>
</dbReference>
<gene>
    <name evidence="2" type="ORF">H1164_06665</name>
</gene>
<reference evidence="2 3" key="1">
    <citation type="submission" date="2020-07" db="EMBL/GenBank/DDBJ databases">
        <authorList>
            <person name="Feng H."/>
        </authorList>
    </citation>
    <scope>NUCLEOTIDE SEQUENCE [LARGE SCALE GENOMIC DNA]</scope>
    <source>
        <strain evidence="3">s-11</strain>
    </source>
</reference>
<organism evidence="2 3">
    <name type="scientific">Thermoactinomyces daqus</name>
    <dbReference type="NCBI Taxonomy" id="1329516"/>
    <lineage>
        <taxon>Bacteria</taxon>
        <taxon>Bacillati</taxon>
        <taxon>Bacillota</taxon>
        <taxon>Bacilli</taxon>
        <taxon>Bacillales</taxon>
        <taxon>Thermoactinomycetaceae</taxon>
        <taxon>Thermoactinomyces</taxon>
    </lineage>
</organism>
<sequence>MSPVGCPGQESQETSVQMSVSFTPTSQTPVQVILHTRNNQEIKIHFTDGFAVKLSDTVTYIGGKAADVFG</sequence>
<dbReference type="OrthoDB" id="2991173at2"/>
<evidence type="ECO:0000256" key="1">
    <source>
        <dbReference type="SAM" id="MobiDB-lite"/>
    </source>
</evidence>
<accession>A0A7W1X9L7</accession>
<comment type="caution">
    <text evidence="2">The sequence shown here is derived from an EMBL/GenBank/DDBJ whole genome shotgun (WGS) entry which is preliminary data.</text>
</comment>
<name>A0A7W1X9L7_9BACL</name>
<evidence type="ECO:0000313" key="3">
    <source>
        <dbReference type="Proteomes" id="UP000530514"/>
    </source>
</evidence>
<dbReference type="Proteomes" id="UP000530514">
    <property type="component" value="Unassembled WGS sequence"/>
</dbReference>
<evidence type="ECO:0000313" key="2">
    <source>
        <dbReference type="EMBL" id="MBA4542587.1"/>
    </source>
</evidence>
<proteinExistence type="predicted"/>
<dbReference type="AlphaFoldDB" id="A0A7W1X9L7"/>
<protein>
    <submittedName>
        <fullName evidence="2">Uncharacterized protein</fullName>
    </submittedName>
</protein>
<dbReference type="RefSeq" id="WP_152568498.1">
    <property type="nucleotide sequence ID" value="NZ_JACEIP010000007.1"/>
</dbReference>
<keyword evidence="3" id="KW-1185">Reference proteome</keyword>